<reference evidence="14 15" key="1">
    <citation type="submission" date="2016-10" db="EMBL/GenBank/DDBJ databases">
        <authorList>
            <person name="de Groot N.N."/>
        </authorList>
    </citation>
    <scope>NUCLEOTIDE SEQUENCE [LARGE SCALE GENOMIC DNA]</scope>
    <source>
        <strain evidence="14 15">EP1-55-1</strain>
    </source>
</reference>
<dbReference type="PROSITE" id="PS51379">
    <property type="entry name" value="4FE4S_FER_2"/>
    <property type="match status" value="2"/>
</dbReference>
<feature type="region of interest" description="Disordered" evidence="12">
    <location>
        <begin position="153"/>
        <end position="181"/>
    </location>
</feature>
<evidence type="ECO:0000256" key="2">
    <source>
        <dbReference type="ARBA" id="ARBA00022485"/>
    </source>
</evidence>
<dbReference type="GO" id="GO:0051539">
    <property type="term" value="F:4 iron, 4 sulfur cluster binding"/>
    <property type="evidence" value="ECO:0007669"/>
    <property type="project" value="UniProtKB-KW"/>
</dbReference>
<keyword evidence="6" id="KW-1278">Translocase</keyword>
<accession>A0A1I5N4Q8</accession>
<keyword evidence="5" id="KW-0677">Repeat</keyword>
<dbReference type="PROSITE" id="PS00198">
    <property type="entry name" value="4FE4S_FER_1"/>
    <property type="match status" value="2"/>
</dbReference>
<keyword evidence="11" id="KW-0472">Membrane</keyword>
<protein>
    <submittedName>
        <fullName evidence="14">Formate hydrogenlyase subunit 6/NADH:ubiquinone oxidoreductase subunit (Chain I)</fullName>
    </submittedName>
</protein>
<keyword evidence="2" id="KW-0004">4Fe-4S</keyword>
<dbReference type="GO" id="GO:0046872">
    <property type="term" value="F:metal ion binding"/>
    <property type="evidence" value="ECO:0007669"/>
    <property type="project" value="UniProtKB-KW"/>
</dbReference>
<evidence type="ECO:0000256" key="12">
    <source>
        <dbReference type="SAM" id="MobiDB-lite"/>
    </source>
</evidence>
<keyword evidence="3" id="KW-0874">Quinone</keyword>
<keyword evidence="10 14" id="KW-0830">Ubiquinone</keyword>
<dbReference type="OrthoDB" id="9803192at2"/>
<evidence type="ECO:0000256" key="5">
    <source>
        <dbReference type="ARBA" id="ARBA00022737"/>
    </source>
</evidence>
<evidence type="ECO:0000256" key="10">
    <source>
        <dbReference type="ARBA" id="ARBA00023075"/>
    </source>
</evidence>
<dbReference type="Proteomes" id="UP000199227">
    <property type="component" value="Unassembled WGS sequence"/>
</dbReference>
<dbReference type="AlphaFoldDB" id="A0A1I5N4Q8"/>
<dbReference type="Pfam" id="PF12838">
    <property type="entry name" value="Fer4_7"/>
    <property type="match status" value="1"/>
</dbReference>
<keyword evidence="1" id="KW-1003">Cell membrane</keyword>
<dbReference type="InterPro" id="IPR010226">
    <property type="entry name" value="NADH_quinone_OxRdtase_chainI"/>
</dbReference>
<dbReference type="RefSeq" id="WP_092911550.1">
    <property type="nucleotide sequence ID" value="NZ_CP136592.1"/>
</dbReference>
<evidence type="ECO:0000259" key="13">
    <source>
        <dbReference type="PROSITE" id="PS51379"/>
    </source>
</evidence>
<evidence type="ECO:0000313" key="14">
    <source>
        <dbReference type="EMBL" id="SFP16799.1"/>
    </source>
</evidence>
<keyword evidence="4" id="KW-0479">Metal-binding</keyword>
<evidence type="ECO:0000313" key="15">
    <source>
        <dbReference type="Proteomes" id="UP000199227"/>
    </source>
</evidence>
<keyword evidence="15" id="KW-1185">Reference proteome</keyword>
<keyword evidence="14" id="KW-0456">Lyase</keyword>
<evidence type="ECO:0000256" key="11">
    <source>
        <dbReference type="ARBA" id="ARBA00023136"/>
    </source>
</evidence>
<dbReference type="GO" id="GO:0016020">
    <property type="term" value="C:membrane"/>
    <property type="evidence" value="ECO:0007669"/>
    <property type="project" value="InterPro"/>
</dbReference>
<evidence type="ECO:0000256" key="1">
    <source>
        <dbReference type="ARBA" id="ARBA00022475"/>
    </source>
</evidence>
<dbReference type="GO" id="GO:0016829">
    <property type="term" value="F:lyase activity"/>
    <property type="evidence" value="ECO:0007669"/>
    <property type="project" value="UniProtKB-KW"/>
</dbReference>
<evidence type="ECO:0000256" key="8">
    <source>
        <dbReference type="ARBA" id="ARBA00023014"/>
    </source>
</evidence>
<dbReference type="STRING" id="223786.SAMN05216234_10857"/>
<evidence type="ECO:0000256" key="7">
    <source>
        <dbReference type="ARBA" id="ARBA00023004"/>
    </source>
</evidence>
<evidence type="ECO:0000256" key="6">
    <source>
        <dbReference type="ARBA" id="ARBA00022967"/>
    </source>
</evidence>
<dbReference type="Gene3D" id="3.30.70.20">
    <property type="match status" value="1"/>
</dbReference>
<evidence type="ECO:0000256" key="9">
    <source>
        <dbReference type="ARBA" id="ARBA00023027"/>
    </source>
</evidence>
<name>A0A1I5N4Q8_9BACT</name>
<proteinExistence type="predicted"/>
<dbReference type="GO" id="GO:0048038">
    <property type="term" value="F:quinone binding"/>
    <property type="evidence" value="ECO:0007669"/>
    <property type="project" value="UniProtKB-KW"/>
</dbReference>
<evidence type="ECO:0000256" key="4">
    <source>
        <dbReference type="ARBA" id="ARBA00022723"/>
    </source>
</evidence>
<keyword evidence="7" id="KW-0408">Iron</keyword>
<evidence type="ECO:0000256" key="3">
    <source>
        <dbReference type="ARBA" id="ARBA00022719"/>
    </source>
</evidence>
<feature type="domain" description="4Fe-4S ferredoxin-type" evidence="13">
    <location>
        <begin position="34"/>
        <end position="63"/>
    </location>
</feature>
<dbReference type="InterPro" id="IPR017896">
    <property type="entry name" value="4Fe4S_Fe-S-bd"/>
</dbReference>
<gene>
    <name evidence="14" type="ORF">SAMN05216234_10857</name>
</gene>
<feature type="domain" description="4Fe-4S ferredoxin-type" evidence="13">
    <location>
        <begin position="70"/>
        <end position="102"/>
    </location>
</feature>
<keyword evidence="8" id="KW-0411">Iron-sulfur</keyword>
<sequence length="181" mass="21021">MVKMFIESLKNLTKKPETIGYPHTPSPEPKGYKGTILYDEELCIFCDKCEDICPPGAILFEIVDVENNKREYSYNPYLCIYCHACVDACPKADEGCLVQSETRLPPLGRNETLPKDKKLGYFVNRIEEAKDFDKKWDEFEKRARESREKLAEHKRLKKLKKQQEAKVKKEAEAKQQAEANK</sequence>
<dbReference type="GO" id="GO:0016651">
    <property type="term" value="F:oxidoreductase activity, acting on NAD(P)H"/>
    <property type="evidence" value="ECO:0007669"/>
    <property type="project" value="InterPro"/>
</dbReference>
<dbReference type="EMBL" id="FOXB01000008">
    <property type="protein sequence ID" value="SFP16799.1"/>
    <property type="molecule type" value="Genomic_DNA"/>
</dbReference>
<dbReference type="PANTHER" id="PTHR10849:SF24">
    <property type="entry name" value="NADH-QUINONE OXIDOREDUCTASE SUBUNIT I 2"/>
    <property type="match status" value="1"/>
</dbReference>
<dbReference type="PANTHER" id="PTHR10849">
    <property type="entry name" value="NADH DEHYDROGENASE UBIQUINONE IRON-SULFUR PROTEIN 8, MITOCHONDRIAL"/>
    <property type="match status" value="1"/>
</dbReference>
<dbReference type="InterPro" id="IPR017900">
    <property type="entry name" value="4Fe4S_Fe_S_CS"/>
</dbReference>
<dbReference type="SUPFAM" id="SSF54862">
    <property type="entry name" value="4Fe-4S ferredoxins"/>
    <property type="match status" value="1"/>
</dbReference>
<keyword evidence="9" id="KW-0520">NAD</keyword>
<organism evidence="14 15">
    <name type="scientific">Hydrogenimonas thermophila</name>
    <dbReference type="NCBI Taxonomy" id="223786"/>
    <lineage>
        <taxon>Bacteria</taxon>
        <taxon>Pseudomonadati</taxon>
        <taxon>Campylobacterota</taxon>
        <taxon>Epsilonproteobacteria</taxon>
        <taxon>Campylobacterales</taxon>
        <taxon>Hydrogenimonadaceae</taxon>
        <taxon>Hydrogenimonas</taxon>
    </lineage>
</organism>
<feature type="compositionally biased region" description="Basic and acidic residues" evidence="12">
    <location>
        <begin position="161"/>
        <end position="181"/>
    </location>
</feature>